<feature type="region of interest" description="Disordered" evidence="1">
    <location>
        <begin position="1"/>
        <end position="28"/>
    </location>
</feature>
<evidence type="ECO:0000313" key="4">
    <source>
        <dbReference type="Proteomes" id="UP000318582"/>
    </source>
</evidence>
<dbReference type="EMBL" id="QEAQ01000011">
    <property type="protein sequence ID" value="TPX60894.1"/>
    <property type="molecule type" value="Genomic_DNA"/>
</dbReference>
<organism evidence="3 4">
    <name type="scientific">Powellomyces hirtus</name>
    <dbReference type="NCBI Taxonomy" id="109895"/>
    <lineage>
        <taxon>Eukaryota</taxon>
        <taxon>Fungi</taxon>
        <taxon>Fungi incertae sedis</taxon>
        <taxon>Chytridiomycota</taxon>
        <taxon>Chytridiomycota incertae sedis</taxon>
        <taxon>Chytridiomycetes</taxon>
        <taxon>Spizellomycetales</taxon>
        <taxon>Powellomycetaceae</taxon>
        <taxon>Powellomyces</taxon>
    </lineage>
</organism>
<dbReference type="SUPFAM" id="SSF52087">
    <property type="entry name" value="CRAL/TRIO domain"/>
    <property type="match status" value="1"/>
</dbReference>
<dbReference type="PROSITE" id="PS50191">
    <property type="entry name" value="CRAL_TRIO"/>
    <property type="match status" value="1"/>
</dbReference>
<dbReference type="AlphaFoldDB" id="A0A507EAQ4"/>
<evidence type="ECO:0000256" key="1">
    <source>
        <dbReference type="SAM" id="MobiDB-lite"/>
    </source>
</evidence>
<dbReference type="InterPro" id="IPR001251">
    <property type="entry name" value="CRAL-TRIO_dom"/>
</dbReference>
<feature type="domain" description="CRAL-TRIO" evidence="2">
    <location>
        <begin position="86"/>
        <end position="250"/>
    </location>
</feature>
<dbReference type="InterPro" id="IPR052578">
    <property type="entry name" value="PI_Transfer_CRAL-TRIO"/>
</dbReference>
<protein>
    <recommendedName>
        <fullName evidence="2">CRAL-TRIO domain-containing protein</fullName>
    </recommendedName>
</protein>
<dbReference type="Proteomes" id="UP000318582">
    <property type="component" value="Unassembled WGS sequence"/>
</dbReference>
<dbReference type="Pfam" id="PF00650">
    <property type="entry name" value="CRAL_TRIO"/>
    <property type="match status" value="1"/>
</dbReference>
<name>A0A507EAQ4_9FUNG</name>
<dbReference type="InterPro" id="IPR036865">
    <property type="entry name" value="CRAL-TRIO_dom_sf"/>
</dbReference>
<comment type="caution">
    <text evidence="3">The sequence shown here is derived from an EMBL/GenBank/DDBJ whole genome shotgun (WGS) entry which is preliminary data.</text>
</comment>
<dbReference type="InterPro" id="IPR036273">
    <property type="entry name" value="CRAL/TRIO_N_dom_sf"/>
</dbReference>
<dbReference type="SUPFAM" id="SSF46938">
    <property type="entry name" value="CRAL/TRIO N-terminal domain"/>
    <property type="match status" value="1"/>
</dbReference>
<reference evidence="3 4" key="1">
    <citation type="journal article" date="2019" name="Sci. Rep.">
        <title>Comparative genomics of chytrid fungi reveal insights into the obligate biotrophic and pathogenic lifestyle of Synchytrium endobioticum.</title>
        <authorList>
            <person name="van de Vossenberg B.T.L.H."/>
            <person name="Warris S."/>
            <person name="Nguyen H.D.T."/>
            <person name="van Gent-Pelzer M.P.E."/>
            <person name="Joly D.L."/>
            <person name="van de Geest H.C."/>
            <person name="Bonants P.J.M."/>
            <person name="Smith D.S."/>
            <person name="Levesque C.A."/>
            <person name="van der Lee T.A.J."/>
        </authorList>
    </citation>
    <scope>NUCLEOTIDE SEQUENCE [LARGE SCALE GENOMIC DNA]</scope>
    <source>
        <strain evidence="3 4">CBS 809.83</strain>
    </source>
</reference>
<dbReference type="Gene3D" id="3.40.525.10">
    <property type="entry name" value="CRAL-TRIO lipid binding domain"/>
    <property type="match status" value="1"/>
</dbReference>
<proteinExistence type="predicted"/>
<accession>A0A507EAQ4</accession>
<evidence type="ECO:0000313" key="3">
    <source>
        <dbReference type="EMBL" id="TPX60894.1"/>
    </source>
</evidence>
<keyword evidence="4" id="KW-1185">Reference proteome</keyword>
<dbReference type="GO" id="GO:0008526">
    <property type="term" value="F:phosphatidylinositol transfer activity"/>
    <property type="evidence" value="ECO:0007669"/>
    <property type="project" value="TreeGrafter"/>
</dbReference>
<dbReference type="CDD" id="cd00170">
    <property type="entry name" value="SEC14"/>
    <property type="match status" value="1"/>
</dbReference>
<feature type="compositionally biased region" description="Polar residues" evidence="1">
    <location>
        <begin position="17"/>
        <end position="28"/>
    </location>
</feature>
<dbReference type="PANTHER" id="PTHR45824:SF29">
    <property type="entry name" value="GH16843P"/>
    <property type="match status" value="1"/>
</dbReference>
<gene>
    <name evidence="3" type="ORF">PhCBS80983_g01436</name>
</gene>
<dbReference type="SMART" id="SM00516">
    <property type="entry name" value="SEC14"/>
    <property type="match status" value="1"/>
</dbReference>
<dbReference type="PANTHER" id="PTHR45824">
    <property type="entry name" value="GH16843P"/>
    <property type="match status" value="1"/>
</dbReference>
<sequence>MINISTKRNAIAPVTPQPSSKPTSLQDLDRALSTSPRIAQLGVTQLTDWWKLMFLSTHKGDIDATLHAIERLLVWRQSYGWNDLPNENFPAELAAAKFYFHKRDMEGFPVLIWRMDRHTASKNQEEVEHNVRFLVWFMEKAIREGIIQNRVTILIDRLHITSHNTESLQFVRHAIPNIQTALPEIIHKVVVFPTSTLVYALWKMAQTLLNPRVVGKITMCGGGDYQKALKEVVDGERLSRKYGGTSTDLLDEPGWEERAKARQGIWWDK</sequence>
<evidence type="ECO:0000259" key="2">
    <source>
        <dbReference type="PROSITE" id="PS50191"/>
    </source>
</evidence>